<evidence type="ECO:0000256" key="1">
    <source>
        <dbReference type="ARBA" id="ARBA00004442"/>
    </source>
</evidence>
<dbReference type="InterPro" id="IPR012910">
    <property type="entry name" value="Plug_dom"/>
</dbReference>
<feature type="region of interest" description="Disordered" evidence="4">
    <location>
        <begin position="32"/>
        <end position="58"/>
    </location>
</feature>
<proteinExistence type="predicted"/>
<evidence type="ECO:0000313" key="6">
    <source>
        <dbReference type="EMBL" id="QNP46928.1"/>
    </source>
</evidence>
<feature type="compositionally biased region" description="Polar residues" evidence="4">
    <location>
        <begin position="44"/>
        <end position="58"/>
    </location>
</feature>
<gene>
    <name evidence="6" type="ORF">H9L14_06205</name>
</gene>
<dbReference type="Gene3D" id="2.40.170.20">
    <property type="entry name" value="TonB-dependent receptor, beta-barrel domain"/>
    <property type="match status" value="1"/>
</dbReference>
<comment type="subcellular location">
    <subcellularLocation>
        <location evidence="1">Cell outer membrane</location>
    </subcellularLocation>
</comment>
<dbReference type="EMBL" id="CP060782">
    <property type="protein sequence ID" value="QNP46928.1"/>
    <property type="molecule type" value="Genomic_DNA"/>
</dbReference>
<reference evidence="6 7" key="1">
    <citation type="submission" date="2020-08" db="EMBL/GenBank/DDBJ databases">
        <title>Genome sequence of Sphingomonas sediminicola KACC 15039T.</title>
        <authorList>
            <person name="Hyun D.-W."/>
            <person name="Bae J.-W."/>
        </authorList>
    </citation>
    <scope>NUCLEOTIDE SEQUENCE [LARGE SCALE GENOMIC DNA]</scope>
    <source>
        <strain evidence="6 7">KACC 15039</strain>
    </source>
</reference>
<protein>
    <submittedName>
        <fullName evidence="6">TonB-dependent receptor plug domain-containing protein</fullName>
    </submittedName>
</protein>
<evidence type="ECO:0000256" key="4">
    <source>
        <dbReference type="SAM" id="MobiDB-lite"/>
    </source>
</evidence>
<dbReference type="SUPFAM" id="SSF56935">
    <property type="entry name" value="Porins"/>
    <property type="match status" value="1"/>
</dbReference>
<keyword evidence="2" id="KW-0472">Membrane</keyword>
<keyword evidence="3" id="KW-0998">Cell outer membrane</keyword>
<dbReference type="InterPro" id="IPR036942">
    <property type="entry name" value="Beta-barrel_TonB_sf"/>
</dbReference>
<dbReference type="InterPro" id="IPR037066">
    <property type="entry name" value="Plug_dom_sf"/>
</dbReference>
<accession>A0ABX6TDU2</accession>
<dbReference type="Gene3D" id="2.170.130.10">
    <property type="entry name" value="TonB-dependent receptor, plug domain"/>
    <property type="match status" value="1"/>
</dbReference>
<evidence type="ECO:0000313" key="7">
    <source>
        <dbReference type="Proteomes" id="UP000516105"/>
    </source>
</evidence>
<dbReference type="RefSeq" id="WP_187709881.1">
    <property type="nucleotide sequence ID" value="NZ_CP060782.1"/>
</dbReference>
<keyword evidence="6" id="KW-0675">Receptor</keyword>
<evidence type="ECO:0000256" key="3">
    <source>
        <dbReference type="ARBA" id="ARBA00023237"/>
    </source>
</evidence>
<dbReference type="Pfam" id="PF07715">
    <property type="entry name" value="Plug"/>
    <property type="match status" value="1"/>
</dbReference>
<feature type="domain" description="TonB-dependent receptor plug" evidence="5">
    <location>
        <begin position="58"/>
        <end position="147"/>
    </location>
</feature>
<evidence type="ECO:0000256" key="2">
    <source>
        <dbReference type="ARBA" id="ARBA00023136"/>
    </source>
</evidence>
<keyword evidence="7" id="KW-1185">Reference proteome</keyword>
<evidence type="ECO:0000259" key="5">
    <source>
        <dbReference type="Pfam" id="PF07715"/>
    </source>
</evidence>
<name>A0ABX6TDU2_9SPHN</name>
<dbReference type="Proteomes" id="UP000516105">
    <property type="component" value="Chromosome"/>
</dbReference>
<organism evidence="6 7">
    <name type="scientific">Sphingomonas sediminicola</name>
    <dbReference type="NCBI Taxonomy" id="386874"/>
    <lineage>
        <taxon>Bacteria</taxon>
        <taxon>Pseudomonadati</taxon>
        <taxon>Pseudomonadota</taxon>
        <taxon>Alphaproteobacteria</taxon>
        <taxon>Sphingomonadales</taxon>
        <taxon>Sphingomonadaceae</taxon>
        <taxon>Sphingomonas</taxon>
    </lineage>
</organism>
<sequence>MKSRALAAPPSKHGDLDGAGLFARKYRRNGLGELPCGARPNPSPSDSQSTAAVAQNGTGKRTTSYDAAYFAQYAPRTALDIARRVPGFQLDLGATQTDLGQVDVRGFAGTAGNVVFNGARPTSKAETLEVTLARIPAQRVIRVEVGPGDLYGSDYSGKSQVLNVILSAASGIDGNVTAAGTRRYNGYINTDISGSAVIRKGASTFNLSAGTGRNRQIEEGTDTLTDVETGEQVEFRRKHNSYFNRDPYVSGSWALERASDSAYRFNVRYQPSRFDLHQDNRVTTADGQRNDNLDQHFRNPLIEIGGDVTRPLAGGAIKLVGLATRRKRDDTETYLLRDGLIEDGGSVVGGFDQNIEAKRNETIGRLSWTRSNLAGFSVEIGAEAALNTLDSTVELFAFDEDGNRNRIDLPLDDATVKERRGEVYFSIGRNLSDKLRIDGGLNYEFSNLKVRGDTRADRTLKFLKPNLSLDWQPGGGWHGRLSVRRTVAQLDFYDFISVAELSTDRVNAGNENLEPQRTWEFRLTAEHPFLGDGLIKLDLGHDRISMLQDRILIFDDEGNGFDAPGNIGAGNRSFAELTVDAPLGQLWSGLRAKFTGTIQRTRVEDPISGDMRKFSGFFPAWQWRVDVRRDAGKWSYGFSVNDNQRFTFYRTDEFDTNFNGGPYGTAFIEYRPTAKTSITFDVDNVFETSGNRTRRLFLPNRAAPEDVIDEVRERNRHLSFGLTLKQSFGGSSGTGVAKAD</sequence>